<organism evidence="2">
    <name type="scientific">freshwater metagenome</name>
    <dbReference type="NCBI Taxonomy" id="449393"/>
    <lineage>
        <taxon>unclassified sequences</taxon>
        <taxon>metagenomes</taxon>
        <taxon>ecological metagenomes</taxon>
    </lineage>
</organism>
<gene>
    <name evidence="2" type="ORF">UFOPK3339_00942</name>
</gene>
<sequence length="361" mass="39318">MQQPVFAGHERHECTERRDFDNGSEELLANFGIDGVRDLVDAVARRLSRGSVVRTDVDSTVFFDRNLGSGLVLDGVDCLALRSDELTDFVDGDLDRDHARCSRCHLIGSVDGLVEDVEDCESSSLGLSQRAGEDRCRDSVELGVELNRGDEVLGSGDLEVHVAECVFCTEDVGQCGVAGFTVDLVRNETHGDSGNGRTKRHTGVEQRQRRCTHRTHRGGTVRRERLGHLTDCVGEFLAARQNRNECALGKEAVPNLASLRRTNATGFTSRVGREVVVVHVALARDGAQRVNLLFHLEHVERGDSQNLGLAALEQCRTVNTGQNLNLGVECTDVAHATAVDTNAILEDASANDLLRDRLVGG</sequence>
<evidence type="ECO:0000256" key="1">
    <source>
        <dbReference type="SAM" id="MobiDB-lite"/>
    </source>
</evidence>
<reference evidence="2" key="1">
    <citation type="submission" date="2020-05" db="EMBL/GenBank/DDBJ databases">
        <authorList>
            <person name="Chiriac C."/>
            <person name="Salcher M."/>
            <person name="Ghai R."/>
            <person name="Kavagutti S V."/>
        </authorList>
    </citation>
    <scope>NUCLEOTIDE SEQUENCE</scope>
</reference>
<proteinExistence type="predicted"/>
<dbReference type="EMBL" id="CAFBLF010000153">
    <property type="protein sequence ID" value="CAB4871832.1"/>
    <property type="molecule type" value="Genomic_DNA"/>
</dbReference>
<accession>A0A6J7DLN5</accession>
<protein>
    <submittedName>
        <fullName evidence="2">Unannotated protein</fullName>
    </submittedName>
</protein>
<evidence type="ECO:0000313" key="2">
    <source>
        <dbReference type="EMBL" id="CAB4871832.1"/>
    </source>
</evidence>
<name>A0A6J7DLN5_9ZZZZ</name>
<feature type="region of interest" description="Disordered" evidence="1">
    <location>
        <begin position="191"/>
        <end position="215"/>
    </location>
</feature>
<dbReference type="AlphaFoldDB" id="A0A6J7DLN5"/>